<evidence type="ECO:0000256" key="5">
    <source>
        <dbReference type="ARBA" id="ARBA00022519"/>
    </source>
</evidence>
<keyword evidence="4 10" id="KW-1003">Cell membrane</keyword>
<evidence type="ECO:0000259" key="12">
    <source>
        <dbReference type="PROSITE" id="PS52015"/>
    </source>
</evidence>
<accession>A0A0B8P250</accession>
<evidence type="ECO:0000256" key="8">
    <source>
        <dbReference type="ARBA" id="ARBA00022989"/>
    </source>
</evidence>
<evidence type="ECO:0000313" key="13">
    <source>
        <dbReference type="EMBL" id="GAM56583.1"/>
    </source>
</evidence>
<name>A0A0B8NZW7_9VIBR</name>
<proteinExistence type="inferred from homology"/>
<reference evidence="14 15" key="2">
    <citation type="submission" date="2015-01" db="EMBL/GenBank/DDBJ databases">
        <title>Vibrio sp. C5 JCM 19232 whole genome shotgun sequence.</title>
        <authorList>
            <person name="Sawabe T."/>
            <person name="Meirelles P."/>
            <person name="Feng G."/>
            <person name="Sayaka M."/>
            <person name="Hattori M."/>
            <person name="Ohkuma M."/>
        </authorList>
    </citation>
    <scope>NUCLEOTIDE SEQUENCE [LARGE SCALE GENOMIC DNA]</scope>
    <source>
        <strain evidence="14 15">JCM19232</strain>
    </source>
</reference>
<evidence type="ECO:0000256" key="3">
    <source>
        <dbReference type="ARBA" id="ARBA00022448"/>
    </source>
</evidence>
<dbReference type="PRINTS" id="PR01374">
    <property type="entry name" value="TONBPROTEIN"/>
</dbReference>
<dbReference type="FunFam" id="3.30.1150.10:FF:000006">
    <property type="entry name" value="Protein TonB"/>
    <property type="match status" value="1"/>
</dbReference>
<gene>
    <name evidence="13" type="ORF">JCM19231_694</name>
    <name evidence="14" type="ORF">JCM19232_629</name>
</gene>
<protein>
    <recommendedName>
        <fullName evidence="10">Protein TonB</fullName>
    </recommendedName>
</protein>
<dbReference type="GO" id="GO:0055085">
    <property type="term" value="P:transmembrane transport"/>
    <property type="evidence" value="ECO:0007669"/>
    <property type="project" value="InterPro"/>
</dbReference>
<organism evidence="13 16">
    <name type="scientific">Vibrio ishigakensis</name>
    <dbReference type="NCBI Taxonomy" id="1481914"/>
    <lineage>
        <taxon>Bacteria</taxon>
        <taxon>Pseudomonadati</taxon>
        <taxon>Pseudomonadota</taxon>
        <taxon>Gammaproteobacteria</taxon>
        <taxon>Vibrionales</taxon>
        <taxon>Vibrionaceae</taxon>
        <taxon>Vibrio</taxon>
    </lineage>
</organism>
<evidence type="ECO:0000313" key="15">
    <source>
        <dbReference type="Proteomes" id="UP000031670"/>
    </source>
</evidence>
<dbReference type="GO" id="GO:0015031">
    <property type="term" value="P:protein transport"/>
    <property type="evidence" value="ECO:0007669"/>
    <property type="project" value="UniProtKB-UniRule"/>
</dbReference>
<dbReference type="GO" id="GO:0030288">
    <property type="term" value="C:outer membrane-bounded periplasmic space"/>
    <property type="evidence" value="ECO:0007669"/>
    <property type="project" value="InterPro"/>
</dbReference>
<feature type="domain" description="TonB C-terminal" evidence="12">
    <location>
        <begin position="116"/>
        <end position="208"/>
    </location>
</feature>
<evidence type="ECO:0000256" key="9">
    <source>
        <dbReference type="ARBA" id="ARBA00023136"/>
    </source>
</evidence>
<dbReference type="SUPFAM" id="SSF74653">
    <property type="entry name" value="TolA/TonB C-terminal domain"/>
    <property type="match status" value="1"/>
</dbReference>
<evidence type="ECO:0000313" key="14">
    <source>
        <dbReference type="EMBL" id="GAM60296.1"/>
    </source>
</evidence>
<dbReference type="NCBIfam" id="TIGR01352">
    <property type="entry name" value="tonB_Cterm"/>
    <property type="match status" value="1"/>
</dbReference>
<keyword evidence="9" id="KW-0472">Membrane</keyword>
<dbReference type="RefSeq" id="WP_261836315.1">
    <property type="nucleotide sequence ID" value="NZ_AP024882.1"/>
</dbReference>
<evidence type="ECO:0000256" key="7">
    <source>
        <dbReference type="ARBA" id="ARBA00022927"/>
    </source>
</evidence>
<evidence type="ECO:0000256" key="11">
    <source>
        <dbReference type="SAM" id="MobiDB-lite"/>
    </source>
</evidence>
<dbReference type="InterPro" id="IPR037682">
    <property type="entry name" value="TonB_C"/>
</dbReference>
<keyword evidence="6" id="KW-0812">Transmembrane</keyword>
<dbReference type="Gene3D" id="3.30.1150.10">
    <property type="match status" value="1"/>
</dbReference>
<dbReference type="PANTHER" id="PTHR33446:SF14">
    <property type="entry name" value="PROTEIN TONB"/>
    <property type="match status" value="1"/>
</dbReference>
<evidence type="ECO:0000256" key="10">
    <source>
        <dbReference type="RuleBase" id="RU362123"/>
    </source>
</evidence>
<keyword evidence="5 10" id="KW-0997">Cell inner membrane</keyword>
<comment type="similarity">
    <text evidence="2 10">Belongs to the TonB family.</text>
</comment>
<evidence type="ECO:0000256" key="6">
    <source>
        <dbReference type="ARBA" id="ARBA00022692"/>
    </source>
</evidence>
<reference evidence="15 16" key="3">
    <citation type="submission" date="2015-01" db="EMBL/GenBank/DDBJ databases">
        <authorList>
            <consortium name="NBRP consortium"/>
            <person name="Sawabe T."/>
            <person name="Meirelles P."/>
            <person name="Feng G."/>
            <person name="Sayaka M."/>
            <person name="Hattori M."/>
            <person name="Ohkuma M."/>
        </authorList>
    </citation>
    <scope>NUCLEOTIDE SEQUENCE [LARGE SCALE GENOMIC DNA]</scope>
    <source>
        <strain evidence="16">JCM 19231</strain>
        <strain evidence="13">JCM19231</strain>
        <strain evidence="14 15">JCM19232</strain>
    </source>
</reference>
<dbReference type="GO" id="GO:0005886">
    <property type="term" value="C:plasma membrane"/>
    <property type="evidence" value="ECO:0007669"/>
    <property type="project" value="UniProtKB-SubCell"/>
</dbReference>
<keyword evidence="8" id="KW-1133">Transmembrane helix</keyword>
<reference evidence="13 16" key="1">
    <citation type="submission" date="2015-01" db="EMBL/GenBank/DDBJ databases">
        <title>Vibrio sp. C1 JCM 19231 whole genome shotgun sequence.</title>
        <authorList>
            <person name="Sawabe T."/>
            <person name="Meirelles P."/>
            <person name="Feng G."/>
            <person name="Sayaka M."/>
            <person name="Hattori M."/>
            <person name="Ohkuma M."/>
        </authorList>
    </citation>
    <scope>NUCLEOTIDE SEQUENCE [LARGE SCALE GENOMIC DNA]</scope>
    <source>
        <strain evidence="16">JCM 19231</strain>
        <strain evidence="13">JCM19231</strain>
    </source>
</reference>
<keyword evidence="16" id="KW-1185">Reference proteome</keyword>
<sequence>MKRLFIALPLALLMTFFVFGFMTWLVNLGKTPLPDQKPPVSFDILQVEQDSATQRRQRQLPDPPEKPQQPPETQVSDPTNVSENSISMDSLDLPQVALDTGVSGLAISNPGPMKIAQNQQVMPLHRMEPRYPPRALNRKIEGYVVMSFSINEVGTPVDIKVVEAEPARVFDREAIRALQRWKYQPMIVNGKAQTREGQTVKLEFKLQK</sequence>
<keyword evidence="10" id="KW-0735">Signal-anchor</keyword>
<dbReference type="InterPro" id="IPR003538">
    <property type="entry name" value="TonB"/>
</dbReference>
<feature type="region of interest" description="Disordered" evidence="11">
    <location>
        <begin position="50"/>
        <end position="86"/>
    </location>
</feature>
<dbReference type="Proteomes" id="UP000031670">
    <property type="component" value="Unassembled WGS sequence"/>
</dbReference>
<comment type="caution">
    <text evidence="13">The sequence shown here is derived from an EMBL/GenBank/DDBJ whole genome shotgun (WGS) entry which is preliminary data.</text>
</comment>
<dbReference type="GO" id="GO:0031992">
    <property type="term" value="F:energy transducer activity"/>
    <property type="evidence" value="ECO:0007669"/>
    <property type="project" value="InterPro"/>
</dbReference>
<evidence type="ECO:0000256" key="1">
    <source>
        <dbReference type="ARBA" id="ARBA00004383"/>
    </source>
</evidence>
<evidence type="ECO:0000313" key="16">
    <source>
        <dbReference type="Proteomes" id="UP000031671"/>
    </source>
</evidence>
<dbReference type="InterPro" id="IPR051045">
    <property type="entry name" value="TonB-dependent_transducer"/>
</dbReference>
<comment type="subcellular location">
    <subcellularLocation>
        <location evidence="1 10">Cell inner membrane</location>
        <topology evidence="1 10">Single-pass membrane protein</topology>
        <orientation evidence="1 10">Periplasmic side</orientation>
    </subcellularLocation>
</comment>
<evidence type="ECO:0000256" key="2">
    <source>
        <dbReference type="ARBA" id="ARBA00006555"/>
    </source>
</evidence>
<evidence type="ECO:0000256" key="4">
    <source>
        <dbReference type="ARBA" id="ARBA00022475"/>
    </source>
</evidence>
<dbReference type="Pfam" id="PF03544">
    <property type="entry name" value="TonB_C"/>
    <property type="match status" value="1"/>
</dbReference>
<dbReference type="GO" id="GO:0015891">
    <property type="term" value="P:siderophore transport"/>
    <property type="evidence" value="ECO:0007669"/>
    <property type="project" value="InterPro"/>
</dbReference>
<feature type="compositionally biased region" description="Polar residues" evidence="11">
    <location>
        <begin position="75"/>
        <end position="86"/>
    </location>
</feature>
<accession>A0A0B8NZW7</accession>
<dbReference type="AlphaFoldDB" id="A0A0B8NZW7"/>
<keyword evidence="3 10" id="KW-0813">Transport</keyword>
<keyword evidence="7 10" id="KW-0653">Protein transport</keyword>
<comment type="function">
    <text evidence="10">Interacts with outer membrane receptor proteins that carry out high-affinity binding and energy dependent uptake into the periplasmic space of specific substrates. It could act to transduce energy from the cytoplasmic membrane to specific energy-requiring processes in the outer membrane, resulting in the release into the periplasm of ligands bound by these outer membrane proteins.</text>
</comment>
<dbReference type="Proteomes" id="UP000031671">
    <property type="component" value="Unassembled WGS sequence"/>
</dbReference>
<dbReference type="InterPro" id="IPR006260">
    <property type="entry name" value="TonB/TolA_C"/>
</dbReference>
<dbReference type="EMBL" id="BBSA01000001">
    <property type="protein sequence ID" value="GAM60296.1"/>
    <property type="molecule type" value="Genomic_DNA"/>
</dbReference>
<dbReference type="PANTHER" id="PTHR33446">
    <property type="entry name" value="PROTEIN TONB-RELATED"/>
    <property type="match status" value="1"/>
</dbReference>
<dbReference type="EMBL" id="BBRZ01000032">
    <property type="protein sequence ID" value="GAM56583.1"/>
    <property type="molecule type" value="Genomic_DNA"/>
</dbReference>
<dbReference type="PROSITE" id="PS52015">
    <property type="entry name" value="TONB_CTD"/>
    <property type="match status" value="1"/>
</dbReference>